<accession>A0A2U2J6D5</accession>
<keyword evidence="2" id="KW-1185">Reference proteome</keyword>
<organism evidence="1 2">
    <name type="scientific">Allosphingosinicella humi</name>
    <dbReference type="NCBI Taxonomy" id="2068657"/>
    <lineage>
        <taxon>Bacteria</taxon>
        <taxon>Pseudomonadati</taxon>
        <taxon>Pseudomonadota</taxon>
        <taxon>Alphaproteobacteria</taxon>
        <taxon>Sphingomonadales</taxon>
        <taxon>Sphingomonadaceae</taxon>
        <taxon>Allosphingosinicella</taxon>
    </lineage>
</organism>
<evidence type="ECO:0000313" key="1">
    <source>
        <dbReference type="EMBL" id="PWG03894.1"/>
    </source>
</evidence>
<dbReference type="EMBL" id="QFFF01000001">
    <property type="protein sequence ID" value="PWG03894.1"/>
    <property type="molecule type" value="Genomic_DNA"/>
</dbReference>
<gene>
    <name evidence="1" type="ORF">DF286_06890</name>
</gene>
<dbReference type="Pfam" id="PF16263">
    <property type="entry name" value="DUF4917"/>
    <property type="match status" value="1"/>
</dbReference>
<name>A0A2U2J6D5_9SPHN</name>
<dbReference type="Proteomes" id="UP000245916">
    <property type="component" value="Unassembled WGS sequence"/>
</dbReference>
<dbReference type="InterPro" id="IPR032581">
    <property type="entry name" value="DUF4917"/>
</dbReference>
<dbReference type="OrthoDB" id="828244at2"/>
<evidence type="ECO:0000313" key="2">
    <source>
        <dbReference type="Proteomes" id="UP000245916"/>
    </source>
</evidence>
<protein>
    <submittedName>
        <fullName evidence="1">DUF4917 domain-containing protein</fullName>
    </submittedName>
</protein>
<reference evidence="1 2" key="1">
    <citation type="submission" date="2018-05" db="EMBL/GenBank/DDBJ databases">
        <title>Genome of Sphingosinicella humi QZX222.</title>
        <authorList>
            <person name="Qiao Z."/>
            <person name="Wang G."/>
        </authorList>
    </citation>
    <scope>NUCLEOTIDE SEQUENCE [LARGE SCALE GENOMIC DNA]</scope>
    <source>
        <strain evidence="1 2">QZX222</strain>
    </source>
</reference>
<proteinExistence type="predicted"/>
<dbReference type="AlphaFoldDB" id="A0A2U2J6D5"/>
<sequence length="368" mass="41434">MVDVISFEDALGKTNGERRHLLLGNGFSIALFPERFTYRSLLEEAKEEGFFEAYPELQKAFEILKTTDFEVVLQALSRMRRLLHLYVDSPDPVAKIADHVEHLKEGLVGAIAGKHPARLGEISERQFTAARTFLAKFAARSLKNRGCIYTLNYDLLLYWTLMHDPRPVWDGTKLIPPEDALYLASDDGFRAPDDDYDAPYVAWDVDGGSNTQNVHFLHGGLHLYDAGSELQKICWERSGGIPLMDQIRDALDQDRYPLFVSEGNADSKQARILHSGYLTRSFKSFAAICQKRTTNLFVYGHSLAESDNHILRLIEEGCCPALFVSLYGDPANSDNMAMVQRAEALAGARAKYKLDVFFFDAESAHVWG</sequence>
<comment type="caution">
    <text evidence="1">The sequence shown here is derived from an EMBL/GenBank/DDBJ whole genome shotgun (WGS) entry which is preliminary data.</text>
</comment>